<feature type="coiled-coil region" evidence="1">
    <location>
        <begin position="267"/>
        <end position="301"/>
    </location>
</feature>
<feature type="region of interest" description="Disordered" evidence="2">
    <location>
        <begin position="339"/>
        <end position="486"/>
    </location>
</feature>
<feature type="compositionally biased region" description="Low complexity" evidence="2">
    <location>
        <begin position="451"/>
        <end position="470"/>
    </location>
</feature>
<feature type="compositionally biased region" description="Pro residues" evidence="2">
    <location>
        <begin position="433"/>
        <end position="450"/>
    </location>
</feature>
<feature type="compositionally biased region" description="Acidic residues" evidence="2">
    <location>
        <begin position="218"/>
        <end position="227"/>
    </location>
</feature>
<feature type="region of interest" description="Disordered" evidence="2">
    <location>
        <begin position="191"/>
        <end position="228"/>
    </location>
</feature>
<proteinExistence type="predicted"/>
<feature type="region of interest" description="Disordered" evidence="2">
    <location>
        <begin position="49"/>
        <end position="110"/>
    </location>
</feature>
<sequence>MIAGPPMSFGMMKGGMNAPHNQYQYHPQYPGGSSMGPPGYGWQHQGRFAAESARRAGGSTQSAQAAKDDKTSPFVSTIHSHPGFQPQKIGKGAGGGAGLPKPPKPPEKPLMPYMRYSRRVWDSVKAANPDLKLWEIGRIIGGMWRDLPQSEKYAFVDEYEAEKAQYTEMLKTYQSSPAYIQWLAHKNRVGNLEEESSSKKGGSQKEQQQQDRRIDIQPAEDEEDQDEGLSVKHVAYARYLRNHRLINEIFSDTVVPDVRSVVTTARMQILKKQVQSLTMHQKKLEDELQQIEEKFEAKKRKFIESSEAFQEELKKHCKPAVDEDTFARMVERALEQLRRGVAPQPHRDRPHEPMDQDQAIKSDTGPNAPTQVDKVSTTDVKPDTHNTTELNKPEAEPKDCAPETSATQENEGERKEDKPLEMKMTENNREVPVPVPVVPPQPPINSPTPPVTMMMPPNANAPSAHPAQPHGGPPPPPGGYNSAGYGGRYYGGYAGAFPPYPHYYPEHYAHHPPAAAHPPAHHHDVKPEEPPAKKEAE</sequence>
<organism evidence="4 5">
    <name type="scientific">Brenthis ino</name>
    <name type="common">lesser marbled fritillary</name>
    <dbReference type="NCBI Taxonomy" id="405034"/>
    <lineage>
        <taxon>Eukaryota</taxon>
        <taxon>Metazoa</taxon>
        <taxon>Ecdysozoa</taxon>
        <taxon>Arthropoda</taxon>
        <taxon>Hexapoda</taxon>
        <taxon>Insecta</taxon>
        <taxon>Pterygota</taxon>
        <taxon>Neoptera</taxon>
        <taxon>Endopterygota</taxon>
        <taxon>Lepidoptera</taxon>
        <taxon>Glossata</taxon>
        <taxon>Ditrysia</taxon>
        <taxon>Papilionoidea</taxon>
        <taxon>Nymphalidae</taxon>
        <taxon>Heliconiinae</taxon>
        <taxon>Argynnini</taxon>
        <taxon>Brenthis</taxon>
    </lineage>
</organism>
<evidence type="ECO:0000313" key="5">
    <source>
        <dbReference type="Proteomes" id="UP000838878"/>
    </source>
</evidence>
<accession>A0A8J9Y8U2</accession>
<name>A0A8J9Y8U2_9NEOP</name>
<dbReference type="GO" id="GO:0016514">
    <property type="term" value="C:SWI/SNF complex"/>
    <property type="evidence" value="ECO:0007669"/>
    <property type="project" value="TreeGrafter"/>
</dbReference>
<dbReference type="SMART" id="SM00398">
    <property type="entry name" value="HMG"/>
    <property type="match status" value="1"/>
</dbReference>
<evidence type="ECO:0000313" key="4">
    <source>
        <dbReference type="EMBL" id="CAH0718976.1"/>
    </source>
</evidence>
<dbReference type="OrthoDB" id="30931at2759"/>
<protein>
    <recommendedName>
        <fullName evidence="3">HMG box domain-containing protein</fullName>
    </recommendedName>
</protein>
<dbReference type="GO" id="GO:0045892">
    <property type="term" value="P:negative regulation of DNA-templated transcription"/>
    <property type="evidence" value="ECO:0007669"/>
    <property type="project" value="TreeGrafter"/>
</dbReference>
<dbReference type="GO" id="GO:0031492">
    <property type="term" value="F:nucleosomal DNA binding"/>
    <property type="evidence" value="ECO:0007669"/>
    <property type="project" value="TreeGrafter"/>
</dbReference>
<feature type="compositionally biased region" description="Basic and acidic residues" evidence="2">
    <location>
        <begin position="411"/>
        <end position="429"/>
    </location>
</feature>
<dbReference type="CDD" id="cd21983">
    <property type="entry name" value="HMG-box_SMARCE1"/>
    <property type="match status" value="1"/>
</dbReference>
<dbReference type="Pfam" id="PF00505">
    <property type="entry name" value="HMG_box"/>
    <property type="match status" value="1"/>
</dbReference>
<dbReference type="InterPro" id="IPR036910">
    <property type="entry name" value="HMG_box_dom_sf"/>
</dbReference>
<dbReference type="PANTHER" id="PTHR46232:SF1">
    <property type="entry name" value="SWI_SNF-RELATED MATRIX-ASSOCIATED ACTIN-DEPENDENT REGULATOR OF CHROMATIN SUBFAMILY E MEMBER 1"/>
    <property type="match status" value="1"/>
</dbReference>
<dbReference type="GO" id="GO:0016922">
    <property type="term" value="F:nuclear receptor binding"/>
    <property type="evidence" value="ECO:0007669"/>
    <property type="project" value="TreeGrafter"/>
</dbReference>
<dbReference type="Proteomes" id="UP000838878">
    <property type="component" value="Chromosome 13"/>
</dbReference>
<dbReference type="PANTHER" id="PTHR46232">
    <property type="entry name" value="SMARCE1 REGULATOR OF CHROMATIN"/>
    <property type="match status" value="1"/>
</dbReference>
<feature type="region of interest" description="Disordered" evidence="2">
    <location>
        <begin position="505"/>
        <end position="537"/>
    </location>
</feature>
<feature type="compositionally biased region" description="Polar residues" evidence="2">
    <location>
        <begin position="361"/>
        <end position="379"/>
    </location>
</feature>
<gene>
    <name evidence="4" type="ORF">BINO364_LOCUS5375</name>
</gene>
<evidence type="ECO:0000256" key="1">
    <source>
        <dbReference type="SAM" id="Coils"/>
    </source>
</evidence>
<keyword evidence="5" id="KW-1185">Reference proteome</keyword>
<evidence type="ECO:0000259" key="3">
    <source>
        <dbReference type="SMART" id="SM00398"/>
    </source>
</evidence>
<dbReference type="SUPFAM" id="SSF47095">
    <property type="entry name" value="HMG-box"/>
    <property type="match status" value="1"/>
</dbReference>
<dbReference type="Gene3D" id="1.10.30.10">
    <property type="entry name" value="High mobility group box domain"/>
    <property type="match status" value="1"/>
</dbReference>
<feature type="compositionally biased region" description="Basic and acidic residues" evidence="2">
    <location>
        <begin position="380"/>
        <end position="401"/>
    </location>
</feature>
<reference evidence="4" key="1">
    <citation type="submission" date="2021-12" db="EMBL/GenBank/DDBJ databases">
        <authorList>
            <person name="Martin H S."/>
        </authorList>
    </citation>
    <scope>NUCLEOTIDE SEQUENCE</scope>
</reference>
<feature type="compositionally biased region" description="Basic and acidic residues" evidence="2">
    <location>
        <begin position="521"/>
        <end position="537"/>
    </location>
</feature>
<dbReference type="InterPro" id="IPR009071">
    <property type="entry name" value="HMG_box_dom"/>
</dbReference>
<feature type="non-terminal residue" evidence="4">
    <location>
        <position position="537"/>
    </location>
</feature>
<feature type="domain" description="HMG box" evidence="3">
    <location>
        <begin position="105"/>
        <end position="175"/>
    </location>
</feature>
<evidence type="ECO:0000256" key="2">
    <source>
        <dbReference type="SAM" id="MobiDB-lite"/>
    </source>
</evidence>
<dbReference type="EMBL" id="OV170233">
    <property type="protein sequence ID" value="CAH0718976.1"/>
    <property type="molecule type" value="Genomic_DNA"/>
</dbReference>
<dbReference type="AlphaFoldDB" id="A0A8J9Y8U2"/>
<feature type="compositionally biased region" description="Basic and acidic residues" evidence="2">
    <location>
        <begin position="345"/>
        <end position="360"/>
    </location>
</feature>
<keyword evidence="1" id="KW-0175">Coiled coil</keyword>